<organism evidence="2 3">
    <name type="scientific">Brachionus plicatilis</name>
    <name type="common">Marine rotifer</name>
    <name type="synonym">Brachionus muelleri</name>
    <dbReference type="NCBI Taxonomy" id="10195"/>
    <lineage>
        <taxon>Eukaryota</taxon>
        <taxon>Metazoa</taxon>
        <taxon>Spiralia</taxon>
        <taxon>Gnathifera</taxon>
        <taxon>Rotifera</taxon>
        <taxon>Eurotatoria</taxon>
        <taxon>Monogononta</taxon>
        <taxon>Pseudotrocha</taxon>
        <taxon>Ploima</taxon>
        <taxon>Brachionidae</taxon>
        <taxon>Brachionus</taxon>
    </lineage>
</organism>
<feature type="non-terminal residue" evidence="2">
    <location>
        <position position="275"/>
    </location>
</feature>
<dbReference type="EMBL" id="REGN01005749">
    <property type="protein sequence ID" value="RNA12206.1"/>
    <property type="molecule type" value="Genomic_DNA"/>
</dbReference>
<dbReference type="OrthoDB" id="6105938at2759"/>
<dbReference type="AlphaFoldDB" id="A0A3M7QL82"/>
<evidence type="ECO:0000313" key="2">
    <source>
        <dbReference type="EMBL" id="RNA12206.1"/>
    </source>
</evidence>
<feature type="coiled-coil region" evidence="1">
    <location>
        <begin position="148"/>
        <end position="202"/>
    </location>
</feature>
<comment type="caution">
    <text evidence="2">The sequence shown here is derived from an EMBL/GenBank/DDBJ whole genome shotgun (WGS) entry which is preliminary data.</text>
</comment>
<protein>
    <recommendedName>
        <fullName evidence="4">RING-type domain-containing protein</fullName>
    </recommendedName>
</protein>
<name>A0A3M7QL82_BRAPC</name>
<evidence type="ECO:0000256" key="1">
    <source>
        <dbReference type="SAM" id="Coils"/>
    </source>
</evidence>
<dbReference type="Proteomes" id="UP000276133">
    <property type="component" value="Unassembled WGS sequence"/>
</dbReference>
<evidence type="ECO:0008006" key="4">
    <source>
        <dbReference type="Google" id="ProtNLM"/>
    </source>
</evidence>
<dbReference type="SUPFAM" id="SSF57850">
    <property type="entry name" value="RING/U-box"/>
    <property type="match status" value="1"/>
</dbReference>
<gene>
    <name evidence="2" type="ORF">BpHYR1_041405</name>
</gene>
<sequence length="275" mass="31907">MLMLDDELFKCKFCQKTLNDPRILPCGESICSTCVPAGCKRLKCKSCHEKHPVPQKGFVANKCLAKSLESTLDSEDLKPRFKEYQLQVKDITSKMDRIQNLCAQSEISNYCSNLINQIDLQYEYTVQRISDLRHKLIQDARAYEHTCNVKLLENKNTIETNLQNLREISGKIRTKCQKNIFSKQEINEIEMLKIKFDDQEKKLMKNIFFHSSFNYLLPEQKINDDFLGKLSLKVGKQFTPEKFEQFTITVIPCWGTRALIPKVICEVHAQTLTPS</sequence>
<proteinExistence type="predicted"/>
<accession>A0A3M7QL82</accession>
<dbReference type="InterPro" id="IPR013083">
    <property type="entry name" value="Znf_RING/FYVE/PHD"/>
</dbReference>
<dbReference type="Gene3D" id="3.30.40.10">
    <property type="entry name" value="Zinc/RING finger domain, C3HC4 (zinc finger)"/>
    <property type="match status" value="1"/>
</dbReference>
<keyword evidence="3" id="KW-1185">Reference proteome</keyword>
<evidence type="ECO:0000313" key="3">
    <source>
        <dbReference type="Proteomes" id="UP000276133"/>
    </source>
</evidence>
<reference evidence="2 3" key="1">
    <citation type="journal article" date="2018" name="Sci. Rep.">
        <title>Genomic signatures of local adaptation to the degree of environmental predictability in rotifers.</title>
        <authorList>
            <person name="Franch-Gras L."/>
            <person name="Hahn C."/>
            <person name="Garcia-Roger E.M."/>
            <person name="Carmona M.J."/>
            <person name="Serra M."/>
            <person name="Gomez A."/>
        </authorList>
    </citation>
    <scope>NUCLEOTIDE SEQUENCE [LARGE SCALE GENOMIC DNA]</scope>
    <source>
        <strain evidence="2">HYR1</strain>
    </source>
</reference>
<keyword evidence="1" id="KW-0175">Coiled coil</keyword>